<dbReference type="Proteomes" id="UP000272528">
    <property type="component" value="Chromosome"/>
</dbReference>
<evidence type="ECO:0000313" key="2">
    <source>
        <dbReference type="Proteomes" id="UP000272528"/>
    </source>
</evidence>
<gene>
    <name evidence="1" type="ORF">EJC50_14400</name>
</gene>
<dbReference type="EMBL" id="CP034437">
    <property type="protein sequence ID" value="AZN40714.1"/>
    <property type="molecule type" value="Genomic_DNA"/>
</dbReference>
<keyword evidence="2" id="KW-1185">Reference proteome</keyword>
<sequence>MSHRSSQWSSPGRRLLLACSITLSLTLLISVFPLISHRAIENKGDVSVFHPVPVKRLSSDVIVDTMLSLGLSLQVKSVAWKGTVLSVDLSTDGYGEAQDIWMSDLQRLLELAFVQTDNVSRVLVRFVTPVRQSGASDESKLRLLAATDVRRTDSWLSTDLSKLNGVESFYDEIWRKRLRLSVSKL</sequence>
<reference evidence="2" key="1">
    <citation type="submission" date="2018-12" db="EMBL/GenBank/DDBJ databases">
        <title>Genome sequence of Peanibacillus sp.</title>
        <authorList>
            <person name="Subramani G."/>
            <person name="Srinivasan S."/>
            <person name="Kim M.K."/>
        </authorList>
    </citation>
    <scope>NUCLEOTIDE SEQUENCE [LARGE SCALE GENOMIC DNA]</scope>
    <source>
        <strain evidence="2">18JY67-1</strain>
    </source>
</reference>
<dbReference type="RefSeq" id="WP_126016080.1">
    <property type="nucleotide sequence ID" value="NZ_CP034437.1"/>
</dbReference>
<accession>A0A3Q8X5R0</accession>
<dbReference type="KEGG" id="palb:EJC50_14400"/>
<dbReference type="AlphaFoldDB" id="A0A3Q8X5R0"/>
<name>A0A3Q8X5R0_9BACL</name>
<proteinExistence type="predicted"/>
<organism evidence="1 2">
    <name type="scientific">Paenibacillus albus</name>
    <dbReference type="NCBI Taxonomy" id="2495582"/>
    <lineage>
        <taxon>Bacteria</taxon>
        <taxon>Bacillati</taxon>
        <taxon>Bacillota</taxon>
        <taxon>Bacilli</taxon>
        <taxon>Bacillales</taxon>
        <taxon>Paenibacillaceae</taxon>
        <taxon>Paenibacillus</taxon>
    </lineage>
</organism>
<evidence type="ECO:0000313" key="1">
    <source>
        <dbReference type="EMBL" id="AZN40714.1"/>
    </source>
</evidence>
<dbReference type="OrthoDB" id="2679301at2"/>
<protein>
    <submittedName>
        <fullName evidence="1">Uncharacterized protein</fullName>
    </submittedName>
</protein>